<evidence type="ECO:0000256" key="1">
    <source>
        <dbReference type="SAM" id="SignalP"/>
    </source>
</evidence>
<evidence type="ECO:0000313" key="3">
    <source>
        <dbReference type="Proteomes" id="UP000318878"/>
    </source>
</evidence>
<gene>
    <name evidence="2" type="ORF">Enr8_17340</name>
</gene>
<dbReference type="Proteomes" id="UP000318878">
    <property type="component" value="Unassembled WGS sequence"/>
</dbReference>
<keyword evidence="1" id="KW-0732">Signal</keyword>
<dbReference type="AlphaFoldDB" id="A0A5C5V8K5"/>
<feature type="chain" id="PRO_5022787010" description="Preprotein translocase subunit SecD" evidence="1">
    <location>
        <begin position="23"/>
        <end position="295"/>
    </location>
</feature>
<comment type="caution">
    <text evidence="2">The sequence shown here is derived from an EMBL/GenBank/DDBJ whole genome shotgun (WGS) entry which is preliminary data.</text>
</comment>
<feature type="signal peptide" evidence="1">
    <location>
        <begin position="1"/>
        <end position="22"/>
    </location>
</feature>
<name>A0A5C5V8K5_9BACT</name>
<reference evidence="2 3" key="1">
    <citation type="submission" date="2019-02" db="EMBL/GenBank/DDBJ databases">
        <title>Deep-cultivation of Planctomycetes and their phenomic and genomic characterization uncovers novel biology.</title>
        <authorList>
            <person name="Wiegand S."/>
            <person name="Jogler M."/>
            <person name="Boedeker C."/>
            <person name="Pinto D."/>
            <person name="Vollmers J."/>
            <person name="Rivas-Marin E."/>
            <person name="Kohn T."/>
            <person name="Peeters S.H."/>
            <person name="Heuer A."/>
            <person name="Rast P."/>
            <person name="Oberbeckmann S."/>
            <person name="Bunk B."/>
            <person name="Jeske O."/>
            <person name="Meyerdierks A."/>
            <person name="Storesund J.E."/>
            <person name="Kallscheuer N."/>
            <person name="Luecker S."/>
            <person name="Lage O.M."/>
            <person name="Pohl T."/>
            <person name="Merkel B.J."/>
            <person name="Hornburger P."/>
            <person name="Mueller R.-W."/>
            <person name="Bruemmer F."/>
            <person name="Labrenz M."/>
            <person name="Spormann A.M."/>
            <person name="Op Den Camp H."/>
            <person name="Overmann J."/>
            <person name="Amann R."/>
            <person name="Jetten M.S.M."/>
            <person name="Mascher T."/>
            <person name="Medema M.H."/>
            <person name="Devos D.P."/>
            <person name="Kaster A.-K."/>
            <person name="Ovreas L."/>
            <person name="Rohde M."/>
            <person name="Galperin M.Y."/>
            <person name="Jogler C."/>
        </authorList>
    </citation>
    <scope>NUCLEOTIDE SEQUENCE [LARGE SCALE GENOMIC DNA]</scope>
    <source>
        <strain evidence="2 3">Enr8</strain>
    </source>
</reference>
<dbReference type="RefSeq" id="WP_146430507.1">
    <property type="nucleotide sequence ID" value="NZ_SJPF01000002.1"/>
</dbReference>
<evidence type="ECO:0000313" key="2">
    <source>
        <dbReference type="EMBL" id="TWT34340.1"/>
    </source>
</evidence>
<protein>
    <recommendedName>
        <fullName evidence="4">Preprotein translocase subunit SecD</fullName>
    </recommendedName>
</protein>
<organism evidence="2 3">
    <name type="scientific">Blastopirellula retiformator</name>
    <dbReference type="NCBI Taxonomy" id="2527970"/>
    <lineage>
        <taxon>Bacteria</taxon>
        <taxon>Pseudomonadati</taxon>
        <taxon>Planctomycetota</taxon>
        <taxon>Planctomycetia</taxon>
        <taxon>Pirellulales</taxon>
        <taxon>Pirellulaceae</taxon>
        <taxon>Blastopirellula</taxon>
    </lineage>
</organism>
<dbReference type="PROSITE" id="PS51257">
    <property type="entry name" value="PROKAR_LIPOPROTEIN"/>
    <property type="match status" value="1"/>
</dbReference>
<dbReference type="OrthoDB" id="256751at2"/>
<sequence length="295" mass="31610" precursor="true">MFKTITPLVCGLIACFATVGLADENDLFSGVQSGSVFVDGSAKPTTTATPITRVTSIESLNEMLTAAGFESKVVSPRVILTKKTLDDWAFSVLVTISEDELTLGVTIPLSTLKDESKLSSKQLLKLLEANQKHAPSVFTFSTERKRTELYHIVPNESMTGQKLRDQINRLAVLAKDTSDLWQLPGGNPKTTPTSTAAPKLTTSSLIGSWSAAKSKTEAIAIRFDAGDKFQLVYIKSGKQTKSSGKFSINGDQLQLVAGEGVRLEGKLEIASATKFTFTPSAAIGTLQFSKATVAK</sequence>
<keyword evidence="3" id="KW-1185">Reference proteome</keyword>
<evidence type="ECO:0008006" key="4">
    <source>
        <dbReference type="Google" id="ProtNLM"/>
    </source>
</evidence>
<accession>A0A5C5V8K5</accession>
<proteinExistence type="predicted"/>
<dbReference type="EMBL" id="SJPF01000002">
    <property type="protein sequence ID" value="TWT34340.1"/>
    <property type="molecule type" value="Genomic_DNA"/>
</dbReference>